<dbReference type="EMBL" id="AP022561">
    <property type="protein sequence ID" value="BBX08106.1"/>
    <property type="molecule type" value="Genomic_DNA"/>
</dbReference>
<dbReference type="Proteomes" id="UP000467327">
    <property type="component" value="Chromosome"/>
</dbReference>
<dbReference type="AlphaFoldDB" id="A0AAD1HRI4"/>
<dbReference type="KEGG" id="maic:MAIC_29090"/>
<protein>
    <submittedName>
        <fullName evidence="1">Uncharacterized protein</fullName>
    </submittedName>
</protein>
<sequence length="102" mass="10467">MTWRFDCGVLAGRFADVAEVDTDPSSSLRAAGFAGPALRAECADDAEPDVLVSPGTAAAFQGQATIARPSPVAKTADVRRALVDGDSTAHLLEELSGLLPIA</sequence>
<gene>
    <name evidence="1" type="ORF">MAIC_29090</name>
</gene>
<proteinExistence type="predicted"/>
<reference evidence="1 2" key="1">
    <citation type="journal article" date="2019" name="Emerg. Microbes Infect.">
        <title>Comprehensive subspecies identification of 175 nontuberculous mycobacteria species based on 7547 genomic profiles.</title>
        <authorList>
            <person name="Matsumoto Y."/>
            <person name="Kinjo T."/>
            <person name="Motooka D."/>
            <person name="Nabeya D."/>
            <person name="Jung N."/>
            <person name="Uechi K."/>
            <person name="Horii T."/>
            <person name="Iida T."/>
            <person name="Fujita J."/>
            <person name="Nakamura S."/>
        </authorList>
    </citation>
    <scope>NUCLEOTIDE SEQUENCE [LARGE SCALE GENOMIC DNA]</scope>
    <source>
        <strain evidence="1 2">JCM 6376</strain>
    </source>
</reference>
<evidence type="ECO:0000313" key="1">
    <source>
        <dbReference type="EMBL" id="BBX08106.1"/>
    </source>
</evidence>
<keyword evidence="2" id="KW-1185">Reference proteome</keyword>
<accession>A0AAD1HRI4</accession>
<name>A0AAD1HRI4_9MYCO</name>
<organism evidence="1 2">
    <name type="scientific">Mycolicibacterium aichiense</name>
    <dbReference type="NCBI Taxonomy" id="1799"/>
    <lineage>
        <taxon>Bacteria</taxon>
        <taxon>Bacillati</taxon>
        <taxon>Actinomycetota</taxon>
        <taxon>Actinomycetes</taxon>
        <taxon>Mycobacteriales</taxon>
        <taxon>Mycobacteriaceae</taxon>
        <taxon>Mycolicibacterium</taxon>
    </lineage>
</organism>
<evidence type="ECO:0000313" key="2">
    <source>
        <dbReference type="Proteomes" id="UP000467327"/>
    </source>
</evidence>